<sequence>MFPPLPSQPIEHTFSVMVQHGALKGSMNFVTTGGKATMKDMDEQHKLAMANLAKSHEEDLEKCKVNTMQSFQDYLPYLKSNFLLHAQMVGGLFDARKVNFDALSHLTNTQLDFDIRFSFGATWEEFVENWKNSSRL</sequence>
<keyword evidence="2" id="KW-1185">Reference proteome</keyword>
<organism evidence="1 2">
    <name type="scientific">Gossypium stocksii</name>
    <dbReference type="NCBI Taxonomy" id="47602"/>
    <lineage>
        <taxon>Eukaryota</taxon>
        <taxon>Viridiplantae</taxon>
        <taxon>Streptophyta</taxon>
        <taxon>Embryophyta</taxon>
        <taxon>Tracheophyta</taxon>
        <taxon>Spermatophyta</taxon>
        <taxon>Magnoliopsida</taxon>
        <taxon>eudicotyledons</taxon>
        <taxon>Gunneridae</taxon>
        <taxon>Pentapetalae</taxon>
        <taxon>rosids</taxon>
        <taxon>malvids</taxon>
        <taxon>Malvales</taxon>
        <taxon>Malvaceae</taxon>
        <taxon>Malvoideae</taxon>
        <taxon>Gossypium</taxon>
    </lineage>
</organism>
<evidence type="ECO:0000313" key="2">
    <source>
        <dbReference type="Proteomes" id="UP000828251"/>
    </source>
</evidence>
<dbReference type="AlphaFoldDB" id="A0A9D3UWI6"/>
<gene>
    <name evidence="1" type="ORF">J1N35_028692</name>
</gene>
<protein>
    <submittedName>
        <fullName evidence="1">Uncharacterized protein</fullName>
    </submittedName>
</protein>
<proteinExistence type="predicted"/>
<reference evidence="1 2" key="1">
    <citation type="journal article" date="2021" name="Plant Biotechnol. J.">
        <title>Multi-omics assisted identification of the key and species-specific regulatory components of drought-tolerant mechanisms in Gossypium stocksii.</title>
        <authorList>
            <person name="Yu D."/>
            <person name="Ke L."/>
            <person name="Zhang D."/>
            <person name="Wu Y."/>
            <person name="Sun Y."/>
            <person name="Mei J."/>
            <person name="Sun J."/>
            <person name="Sun Y."/>
        </authorList>
    </citation>
    <scope>NUCLEOTIDE SEQUENCE [LARGE SCALE GENOMIC DNA]</scope>
    <source>
        <strain evidence="2">cv. E1</strain>
        <tissue evidence="1">Leaf</tissue>
    </source>
</reference>
<dbReference type="Proteomes" id="UP000828251">
    <property type="component" value="Unassembled WGS sequence"/>
</dbReference>
<dbReference type="EMBL" id="JAIQCV010000009">
    <property type="protein sequence ID" value="KAH1063705.1"/>
    <property type="molecule type" value="Genomic_DNA"/>
</dbReference>
<comment type="caution">
    <text evidence="1">The sequence shown here is derived from an EMBL/GenBank/DDBJ whole genome shotgun (WGS) entry which is preliminary data.</text>
</comment>
<accession>A0A9D3UWI6</accession>
<name>A0A9D3UWI6_9ROSI</name>
<evidence type="ECO:0000313" key="1">
    <source>
        <dbReference type="EMBL" id="KAH1063705.1"/>
    </source>
</evidence>